<keyword evidence="14" id="KW-1185">Reference proteome</keyword>
<evidence type="ECO:0000256" key="4">
    <source>
        <dbReference type="ARBA" id="ARBA00022670"/>
    </source>
</evidence>
<dbReference type="EMBL" id="AYSO01000015">
    <property type="protein sequence ID" value="KIE46907.1"/>
    <property type="molecule type" value="Genomic_DNA"/>
</dbReference>
<name>A0A0C1R0J0_9CLOT</name>
<dbReference type="CDD" id="cd06163">
    <property type="entry name" value="S2P-M50_PDZ_RseP-like"/>
    <property type="match status" value="1"/>
</dbReference>
<dbReference type="InterPro" id="IPR008915">
    <property type="entry name" value="Peptidase_M50"/>
</dbReference>
<keyword evidence="5 11" id="KW-0812">Transmembrane</keyword>
<keyword evidence="10 11" id="KW-0472">Membrane</keyword>
<feature type="transmembrane region" description="Helical" evidence="11">
    <location>
        <begin position="319"/>
        <end position="336"/>
    </location>
</feature>
<dbReference type="InterPro" id="IPR004387">
    <property type="entry name" value="Pept_M50_Zn"/>
</dbReference>
<dbReference type="GO" id="GO:0016020">
    <property type="term" value="C:membrane"/>
    <property type="evidence" value="ECO:0007669"/>
    <property type="project" value="UniProtKB-SubCell"/>
</dbReference>
<dbReference type="SMART" id="SM00228">
    <property type="entry name" value="PDZ"/>
    <property type="match status" value="1"/>
</dbReference>
<evidence type="ECO:0000256" key="11">
    <source>
        <dbReference type="RuleBase" id="RU362031"/>
    </source>
</evidence>
<dbReference type="GO" id="GO:0006508">
    <property type="term" value="P:proteolysis"/>
    <property type="evidence" value="ECO:0007669"/>
    <property type="project" value="UniProtKB-KW"/>
</dbReference>
<dbReference type="NCBIfam" id="TIGR00054">
    <property type="entry name" value="RIP metalloprotease RseP"/>
    <property type="match status" value="1"/>
</dbReference>
<keyword evidence="11" id="KW-0479">Metal-binding</keyword>
<dbReference type="GO" id="GO:0046872">
    <property type="term" value="F:metal ion binding"/>
    <property type="evidence" value="ECO:0007669"/>
    <property type="project" value="UniProtKB-KW"/>
</dbReference>
<dbReference type="Gene3D" id="2.30.42.10">
    <property type="match status" value="1"/>
</dbReference>
<sequence>MGAMLQNISYVVMGLLAFGLLIVGHEFGHFILAKLNDVRVDEFSIGMGPKLFGIKGKETEYMIKALPIGGYVKMYGEDDDVTTSDSRAYANKSSWQKLSIVSAGPIMNIIIAIILFSLVGKVQGFQIPTVDRIEQNTPAYTAGIRSGDIIKEVNGNKIVTWDDFVTNIITGKGEEVTITIERNGIVENYQVKPEFNKEKNQYLVGIGGAFKKPTFTESIKYGVDQTLSMAKQTFKFFGQLFQGKISKDDVGGPITIIKVTGKVAKAGLTTLMFFIAYLSVQLAIFNIIPFPALDGGWIMLLLLQIITRKEFNKEKVATINYYGFMILMALMVIVLIKDIVSPVQF</sequence>
<evidence type="ECO:0000256" key="1">
    <source>
        <dbReference type="ARBA" id="ARBA00001947"/>
    </source>
</evidence>
<evidence type="ECO:0000259" key="12">
    <source>
        <dbReference type="SMART" id="SM00228"/>
    </source>
</evidence>
<dbReference type="GO" id="GO:0004222">
    <property type="term" value="F:metalloendopeptidase activity"/>
    <property type="evidence" value="ECO:0007669"/>
    <property type="project" value="InterPro"/>
</dbReference>
<comment type="similarity">
    <text evidence="3 11">Belongs to the peptidase M50B family.</text>
</comment>
<dbReference type="STRING" id="29341.RSJ17_14405"/>
<evidence type="ECO:0000256" key="6">
    <source>
        <dbReference type="ARBA" id="ARBA00022801"/>
    </source>
</evidence>
<comment type="caution">
    <text evidence="13">The sequence shown here is derived from an EMBL/GenBank/DDBJ whole genome shotgun (WGS) entry which is preliminary data.</text>
</comment>
<dbReference type="Proteomes" id="UP000031366">
    <property type="component" value="Unassembled WGS sequence"/>
</dbReference>
<comment type="subcellular location">
    <subcellularLocation>
        <location evidence="2">Membrane</location>
        <topology evidence="2">Multi-pass membrane protein</topology>
    </subcellularLocation>
</comment>
<keyword evidence="6 11" id="KW-0378">Hydrolase</keyword>
<protein>
    <recommendedName>
        <fullName evidence="11">Zinc metalloprotease</fullName>
        <ecNumber evidence="11">3.4.24.-</ecNumber>
    </recommendedName>
</protein>
<evidence type="ECO:0000256" key="9">
    <source>
        <dbReference type="ARBA" id="ARBA00023049"/>
    </source>
</evidence>
<keyword evidence="4 13" id="KW-0645">Protease</keyword>
<dbReference type="EC" id="3.4.24.-" evidence="11"/>
<keyword evidence="7 11" id="KW-0862">Zinc</keyword>
<reference evidence="13 14" key="1">
    <citation type="journal article" date="2015" name="Infect. Genet. Evol.">
        <title>Genomic sequences of six botulinum neurotoxin-producing strains representing three clostridial species illustrate the mobility and diversity of botulinum neurotoxin genes.</title>
        <authorList>
            <person name="Smith T.J."/>
            <person name="Hill K.K."/>
            <person name="Xie G."/>
            <person name="Foley B.T."/>
            <person name="Williamson C.H."/>
            <person name="Foster J.T."/>
            <person name="Johnson S.L."/>
            <person name="Chertkov O."/>
            <person name="Teshima H."/>
            <person name="Gibbons H.S."/>
            <person name="Johnsky L.A."/>
            <person name="Karavis M.A."/>
            <person name="Smith L.A."/>
        </authorList>
    </citation>
    <scope>NUCLEOTIDE SEQUENCE [LARGE SCALE GENOMIC DNA]</scope>
    <source>
        <strain evidence="13 14">CDC 2741</strain>
    </source>
</reference>
<feature type="transmembrane region" description="Helical" evidence="11">
    <location>
        <begin position="290"/>
        <end position="307"/>
    </location>
</feature>
<proteinExistence type="inferred from homology"/>
<evidence type="ECO:0000256" key="3">
    <source>
        <dbReference type="ARBA" id="ARBA00007931"/>
    </source>
</evidence>
<comment type="cofactor">
    <cofactor evidence="1 11">
        <name>Zn(2+)</name>
        <dbReference type="ChEBI" id="CHEBI:29105"/>
    </cofactor>
</comment>
<dbReference type="InterPro" id="IPR001478">
    <property type="entry name" value="PDZ"/>
</dbReference>
<dbReference type="RefSeq" id="WP_039631959.1">
    <property type="nucleotide sequence ID" value="NZ_AYSO01000015.1"/>
</dbReference>
<dbReference type="InterPro" id="IPR041489">
    <property type="entry name" value="PDZ_6"/>
</dbReference>
<feature type="domain" description="PDZ" evidence="12">
    <location>
        <begin position="112"/>
        <end position="184"/>
    </location>
</feature>
<feature type="transmembrane region" description="Helical" evidence="11">
    <location>
        <begin position="12"/>
        <end position="32"/>
    </location>
</feature>
<evidence type="ECO:0000313" key="14">
    <source>
        <dbReference type="Proteomes" id="UP000031366"/>
    </source>
</evidence>
<evidence type="ECO:0000256" key="8">
    <source>
        <dbReference type="ARBA" id="ARBA00022989"/>
    </source>
</evidence>
<dbReference type="PANTHER" id="PTHR42837:SF2">
    <property type="entry name" value="MEMBRANE METALLOPROTEASE ARASP2, CHLOROPLASTIC-RELATED"/>
    <property type="match status" value="1"/>
</dbReference>
<dbReference type="SUPFAM" id="SSF50156">
    <property type="entry name" value="PDZ domain-like"/>
    <property type="match status" value="1"/>
</dbReference>
<evidence type="ECO:0000256" key="2">
    <source>
        <dbReference type="ARBA" id="ARBA00004141"/>
    </source>
</evidence>
<accession>A0A0C1R0J0</accession>
<dbReference type="AlphaFoldDB" id="A0A0C1R0J0"/>
<feature type="transmembrane region" description="Helical" evidence="11">
    <location>
        <begin position="266"/>
        <end position="284"/>
    </location>
</feature>
<evidence type="ECO:0000313" key="13">
    <source>
        <dbReference type="EMBL" id="KIE46907.1"/>
    </source>
</evidence>
<dbReference type="Pfam" id="PF17820">
    <property type="entry name" value="PDZ_6"/>
    <property type="match status" value="1"/>
</dbReference>
<dbReference type="PANTHER" id="PTHR42837">
    <property type="entry name" value="REGULATOR OF SIGMA-E PROTEASE RSEP"/>
    <property type="match status" value="1"/>
</dbReference>
<feature type="transmembrane region" description="Helical" evidence="11">
    <location>
        <begin position="98"/>
        <end position="119"/>
    </location>
</feature>
<dbReference type="Pfam" id="PF02163">
    <property type="entry name" value="Peptidase_M50"/>
    <property type="match status" value="1"/>
</dbReference>
<evidence type="ECO:0000256" key="7">
    <source>
        <dbReference type="ARBA" id="ARBA00022833"/>
    </source>
</evidence>
<organism evidence="13 14">
    <name type="scientific">Clostridium argentinense CDC 2741</name>
    <dbReference type="NCBI Taxonomy" id="1418104"/>
    <lineage>
        <taxon>Bacteria</taxon>
        <taxon>Bacillati</taxon>
        <taxon>Bacillota</taxon>
        <taxon>Clostridia</taxon>
        <taxon>Eubacteriales</taxon>
        <taxon>Clostridiaceae</taxon>
        <taxon>Clostridium</taxon>
    </lineage>
</organism>
<dbReference type="InterPro" id="IPR036034">
    <property type="entry name" value="PDZ_sf"/>
</dbReference>
<gene>
    <name evidence="13" type="primary">rseP</name>
    <name evidence="13" type="ORF">U732_1157</name>
</gene>
<keyword evidence="9 11" id="KW-0482">Metalloprotease</keyword>
<evidence type="ECO:0000256" key="5">
    <source>
        <dbReference type="ARBA" id="ARBA00022692"/>
    </source>
</evidence>
<dbReference type="OrthoDB" id="9782003at2"/>
<evidence type="ECO:0000256" key="10">
    <source>
        <dbReference type="ARBA" id="ARBA00023136"/>
    </source>
</evidence>
<keyword evidence="8 11" id="KW-1133">Transmembrane helix</keyword>